<evidence type="ECO:0000313" key="1">
    <source>
        <dbReference type="EMBL" id="KAI7738797.1"/>
    </source>
</evidence>
<dbReference type="AlphaFoldDB" id="A0AAD5CBG9"/>
<sequence length="62" mass="7223">MQKEENQASSSYNNECFEIIDPVYLKLHSITFFRGDEAMITESFKKQSKVRMVGTYITIPDL</sequence>
<keyword evidence="2" id="KW-1185">Reference proteome</keyword>
<protein>
    <submittedName>
        <fullName evidence="1">Uncharacterized protein</fullName>
    </submittedName>
</protein>
<organism evidence="1 2">
    <name type="scientific">Ambrosia artemisiifolia</name>
    <name type="common">Common ragweed</name>
    <dbReference type="NCBI Taxonomy" id="4212"/>
    <lineage>
        <taxon>Eukaryota</taxon>
        <taxon>Viridiplantae</taxon>
        <taxon>Streptophyta</taxon>
        <taxon>Embryophyta</taxon>
        <taxon>Tracheophyta</taxon>
        <taxon>Spermatophyta</taxon>
        <taxon>Magnoliopsida</taxon>
        <taxon>eudicotyledons</taxon>
        <taxon>Gunneridae</taxon>
        <taxon>Pentapetalae</taxon>
        <taxon>asterids</taxon>
        <taxon>campanulids</taxon>
        <taxon>Asterales</taxon>
        <taxon>Asteraceae</taxon>
        <taxon>Asteroideae</taxon>
        <taxon>Heliantheae alliance</taxon>
        <taxon>Heliantheae</taxon>
        <taxon>Ambrosia</taxon>
    </lineage>
</organism>
<accession>A0AAD5CBG9</accession>
<feature type="non-terminal residue" evidence="1">
    <location>
        <position position="1"/>
    </location>
</feature>
<evidence type="ECO:0000313" key="2">
    <source>
        <dbReference type="Proteomes" id="UP001206925"/>
    </source>
</evidence>
<gene>
    <name evidence="1" type="ORF">M8C21_021094</name>
</gene>
<dbReference type="Proteomes" id="UP001206925">
    <property type="component" value="Unassembled WGS sequence"/>
</dbReference>
<comment type="caution">
    <text evidence="1">The sequence shown here is derived from an EMBL/GenBank/DDBJ whole genome shotgun (WGS) entry which is preliminary data.</text>
</comment>
<proteinExistence type="predicted"/>
<name>A0AAD5CBG9_AMBAR</name>
<reference evidence="1" key="1">
    <citation type="submission" date="2022-06" db="EMBL/GenBank/DDBJ databases">
        <title>Uncovering the hologenomic basis of an extraordinary plant invasion.</title>
        <authorList>
            <person name="Bieker V.C."/>
            <person name="Martin M.D."/>
            <person name="Gilbert T."/>
            <person name="Hodgins K."/>
            <person name="Battlay P."/>
            <person name="Petersen B."/>
            <person name="Wilson J."/>
        </authorList>
    </citation>
    <scope>NUCLEOTIDE SEQUENCE</scope>
    <source>
        <strain evidence="1">AA19_3_7</strain>
        <tissue evidence="1">Leaf</tissue>
    </source>
</reference>
<dbReference type="EMBL" id="JAMZMK010008720">
    <property type="protein sequence ID" value="KAI7738797.1"/>
    <property type="molecule type" value="Genomic_DNA"/>
</dbReference>